<comment type="caution">
    <text evidence="2">The sequence shown here is derived from an EMBL/GenBank/DDBJ whole genome shotgun (WGS) entry which is preliminary data.</text>
</comment>
<feature type="compositionally biased region" description="Pro residues" evidence="1">
    <location>
        <begin position="41"/>
        <end position="60"/>
    </location>
</feature>
<feature type="compositionally biased region" description="Basic and acidic residues" evidence="1">
    <location>
        <begin position="99"/>
        <end position="116"/>
    </location>
</feature>
<reference evidence="2" key="1">
    <citation type="submission" date="2023-06" db="EMBL/GenBank/DDBJ databases">
        <title>Genome-scale phylogeny and comparative genomics of the fungal order Sordariales.</title>
        <authorList>
            <consortium name="Lawrence Berkeley National Laboratory"/>
            <person name="Hensen N."/>
            <person name="Bonometti L."/>
            <person name="Westerberg I."/>
            <person name="Brannstrom I.O."/>
            <person name="Guillou S."/>
            <person name="Cros-Aarteil S."/>
            <person name="Calhoun S."/>
            <person name="Haridas S."/>
            <person name="Kuo A."/>
            <person name="Mondo S."/>
            <person name="Pangilinan J."/>
            <person name="Riley R."/>
            <person name="LaButti K."/>
            <person name="Andreopoulos B."/>
            <person name="Lipzen A."/>
            <person name="Chen C."/>
            <person name="Yanf M."/>
            <person name="Daum C."/>
            <person name="Ng V."/>
            <person name="Clum A."/>
            <person name="Steindorff A."/>
            <person name="Ohm R."/>
            <person name="Martin F."/>
            <person name="Silar P."/>
            <person name="Natvig D."/>
            <person name="Lalanne C."/>
            <person name="Gautier V."/>
            <person name="Ament-velasquez S.L."/>
            <person name="Kruys A."/>
            <person name="Hutchinson M.I."/>
            <person name="Powell A.J."/>
            <person name="Barry K."/>
            <person name="Miller A.N."/>
            <person name="Grigoriev I.V."/>
            <person name="Debuchy R."/>
            <person name="Gladieux P."/>
            <person name="Thoren M.H."/>
            <person name="Johannesson H."/>
        </authorList>
    </citation>
    <scope>NUCLEOTIDE SEQUENCE</scope>
    <source>
        <strain evidence="2">SMH3187-1</strain>
    </source>
</reference>
<protein>
    <submittedName>
        <fullName evidence="2">Uncharacterized protein</fullName>
    </submittedName>
</protein>
<dbReference type="AlphaFoldDB" id="A0AA40EIX3"/>
<accession>A0AA40EIX3</accession>
<evidence type="ECO:0000313" key="3">
    <source>
        <dbReference type="Proteomes" id="UP001172155"/>
    </source>
</evidence>
<gene>
    <name evidence="2" type="ORF">B0T18DRAFT_393049</name>
</gene>
<sequence>MSFDDGDGGSYSPGPHHHHSYSPGPSHHHNRMPSPSHFEPHPIPLYAPPYPIIAPFPPGPRDLDHRRPRSTYSRPSSDNHRSRSRSRHSRSEKHRSRSHSSDRDRSPSHRDKESKKEKAKHTLSSSFSHTSSGLGVGVLGAIVGGLAAREASEHVGGEHSHHKGKKTNNHQQLISTIVGAAVAGLGANAIEKRLEVSRKRTVKAQEEWERKFGDGGRERDVETSRGGLVGSRERRGSRGYYSSESEGEGRRRSGERRR</sequence>
<evidence type="ECO:0000313" key="2">
    <source>
        <dbReference type="EMBL" id="KAK0740171.1"/>
    </source>
</evidence>
<feature type="compositionally biased region" description="Basic and acidic residues" evidence="1">
    <location>
        <begin position="198"/>
        <end position="223"/>
    </location>
</feature>
<organism evidence="2 3">
    <name type="scientific">Schizothecium vesticola</name>
    <dbReference type="NCBI Taxonomy" id="314040"/>
    <lineage>
        <taxon>Eukaryota</taxon>
        <taxon>Fungi</taxon>
        <taxon>Dikarya</taxon>
        <taxon>Ascomycota</taxon>
        <taxon>Pezizomycotina</taxon>
        <taxon>Sordariomycetes</taxon>
        <taxon>Sordariomycetidae</taxon>
        <taxon>Sordariales</taxon>
        <taxon>Schizotheciaceae</taxon>
        <taxon>Schizothecium</taxon>
    </lineage>
</organism>
<feature type="compositionally biased region" description="Basic residues" evidence="1">
    <location>
        <begin position="82"/>
        <end position="98"/>
    </location>
</feature>
<feature type="region of interest" description="Disordered" evidence="1">
    <location>
        <begin position="198"/>
        <end position="258"/>
    </location>
</feature>
<dbReference type="EMBL" id="JAUKUD010000006">
    <property type="protein sequence ID" value="KAK0740171.1"/>
    <property type="molecule type" value="Genomic_DNA"/>
</dbReference>
<feature type="compositionally biased region" description="Low complexity" evidence="1">
    <location>
        <begin position="122"/>
        <end position="134"/>
    </location>
</feature>
<feature type="region of interest" description="Disordered" evidence="1">
    <location>
        <begin position="1"/>
        <end position="134"/>
    </location>
</feature>
<evidence type="ECO:0000256" key="1">
    <source>
        <dbReference type="SAM" id="MobiDB-lite"/>
    </source>
</evidence>
<keyword evidence="3" id="KW-1185">Reference proteome</keyword>
<proteinExistence type="predicted"/>
<name>A0AA40EIX3_9PEZI</name>
<feature type="compositionally biased region" description="Basic residues" evidence="1">
    <location>
        <begin position="15"/>
        <end position="31"/>
    </location>
</feature>
<dbReference type="Proteomes" id="UP001172155">
    <property type="component" value="Unassembled WGS sequence"/>
</dbReference>